<feature type="binding site" evidence="17">
    <location>
        <begin position="209"/>
        <end position="220"/>
    </location>
    <ligand>
        <name>ATP</name>
        <dbReference type="ChEBI" id="CHEBI:30616"/>
    </ligand>
</feature>
<keyword evidence="5 16" id="KW-0547">Nucleotide-binding</keyword>
<dbReference type="GO" id="GO:0005524">
    <property type="term" value="F:ATP binding"/>
    <property type="evidence" value="ECO:0007669"/>
    <property type="project" value="UniProtKB-UniRule"/>
</dbReference>
<feature type="binding site" evidence="18">
    <location>
        <position position="309"/>
    </location>
    <ligand>
        <name>Mg(2+)</name>
        <dbReference type="ChEBI" id="CHEBI:18420"/>
        <label>1</label>
    </ligand>
</feature>
<evidence type="ECO:0000256" key="18">
    <source>
        <dbReference type="PIRSR" id="PIRSR038186-2"/>
    </source>
</evidence>
<dbReference type="Pfam" id="PF05770">
    <property type="entry name" value="Ins134_P3_kin"/>
    <property type="match status" value="1"/>
</dbReference>
<dbReference type="EC" id="2.7.1.134" evidence="16"/>
<feature type="binding site" evidence="17">
    <location>
        <position position="177"/>
    </location>
    <ligand>
        <name>ATP</name>
        <dbReference type="ChEBI" id="CHEBI:30616"/>
    </ligand>
</feature>
<comment type="function">
    <text evidence="16">Kinase that can phosphorylate various inositol polyphosphate such as Ins(3,4,5,6)P4 or Ins(1,3,4)P3.</text>
</comment>
<name>A0A1D1WAM5_RAMVA</name>
<feature type="binding site" evidence="17">
    <location>
        <position position="35"/>
    </location>
    <ligand>
        <name>1D-myo-inositol 1,3,4-trisphosphate</name>
        <dbReference type="ChEBI" id="CHEBI:58414"/>
    </ligand>
</feature>
<keyword evidence="8 16" id="KW-0460">Magnesium</keyword>
<comment type="subunit">
    <text evidence="16">Monomer.</text>
</comment>
<feature type="binding site" evidence="18">
    <location>
        <position position="323"/>
    </location>
    <ligand>
        <name>Mg(2+)</name>
        <dbReference type="ChEBI" id="CHEBI:18420"/>
        <label>2</label>
    </ligand>
</feature>
<proteinExistence type="inferred from homology"/>
<reference evidence="20 21" key="1">
    <citation type="journal article" date="2016" name="Nat. Commun.">
        <title>Extremotolerant tardigrade genome and improved radiotolerance of human cultured cells by tardigrade-unique protein.</title>
        <authorList>
            <person name="Hashimoto T."/>
            <person name="Horikawa D.D."/>
            <person name="Saito Y."/>
            <person name="Kuwahara H."/>
            <person name="Kozuka-Hata H."/>
            <person name="Shin-I T."/>
            <person name="Minakuchi Y."/>
            <person name="Ohishi K."/>
            <person name="Motoyama A."/>
            <person name="Aizu T."/>
            <person name="Enomoto A."/>
            <person name="Kondo K."/>
            <person name="Tanaka S."/>
            <person name="Hara Y."/>
            <person name="Koshikawa S."/>
            <person name="Sagara H."/>
            <person name="Miura T."/>
            <person name="Yokobori S."/>
            <person name="Miyagawa K."/>
            <person name="Suzuki Y."/>
            <person name="Kubo T."/>
            <person name="Oyama M."/>
            <person name="Kohara Y."/>
            <person name="Fujiyama A."/>
            <person name="Arakawa K."/>
            <person name="Katayama T."/>
            <person name="Toyoda A."/>
            <person name="Kunieda T."/>
        </authorList>
    </citation>
    <scope>NUCLEOTIDE SEQUENCE [LARGE SCALE GENOMIC DNA]</scope>
    <source>
        <strain evidence="20 21">YOKOZUNA-1</strain>
    </source>
</reference>
<gene>
    <name evidence="20" type="primary">RvY_18562-1</name>
    <name evidence="20" type="synonym">RvY_18562.1</name>
    <name evidence="20" type="ORF">RvY_18562</name>
</gene>
<evidence type="ECO:0000256" key="2">
    <source>
        <dbReference type="ARBA" id="ARBA00014968"/>
    </source>
</evidence>
<comment type="catalytic activity">
    <reaction evidence="10">
        <text>1D-myo-inositol 1,3,4-trisphosphate + ATP = 1D-myo-inositol 1,3,4,5-tetrakisphosphate + ADP + H(+)</text>
        <dbReference type="Rhea" id="RHEA:13253"/>
        <dbReference type="ChEBI" id="CHEBI:15378"/>
        <dbReference type="ChEBI" id="CHEBI:30616"/>
        <dbReference type="ChEBI" id="CHEBI:57895"/>
        <dbReference type="ChEBI" id="CHEBI:58414"/>
        <dbReference type="ChEBI" id="CHEBI:456216"/>
        <dbReference type="EC" id="2.7.1.159"/>
    </reaction>
    <physiologicalReaction direction="left-to-right" evidence="10">
        <dbReference type="Rhea" id="RHEA:13254"/>
    </physiologicalReaction>
    <physiologicalReaction direction="right-to-left" evidence="10">
        <dbReference type="Rhea" id="RHEA:13255"/>
    </physiologicalReaction>
</comment>
<dbReference type="GO" id="GO:0052726">
    <property type="term" value="F:inositol-1,3,4-trisphosphate 5-kinase activity"/>
    <property type="evidence" value="ECO:0007669"/>
    <property type="project" value="InterPro"/>
</dbReference>
<dbReference type="InterPro" id="IPR008656">
    <property type="entry name" value="Inositol_tetrakis-P_1-kinase"/>
</dbReference>
<comment type="catalytic activity">
    <reaction evidence="15">
        <text>1D-myo-inositol 1,3,4-trisphosphate + 1D-myo-inositol 1,3,4,5,6-pentakisphosphate = 1D-myo-inositol 3,4,5,6-tetrakisphosphate + 1D-myo-inositol 1,3,4,6-tetrakisphosphate</text>
        <dbReference type="Rhea" id="RHEA:70263"/>
        <dbReference type="ChEBI" id="CHEBI:57539"/>
        <dbReference type="ChEBI" id="CHEBI:57660"/>
        <dbReference type="ChEBI" id="CHEBI:57733"/>
        <dbReference type="ChEBI" id="CHEBI:58414"/>
    </reaction>
    <physiologicalReaction direction="left-to-right" evidence="15">
        <dbReference type="Rhea" id="RHEA:70264"/>
    </physiologicalReaction>
    <physiologicalReaction direction="right-to-left" evidence="15">
        <dbReference type="Rhea" id="RHEA:70265"/>
    </physiologicalReaction>
</comment>
<dbReference type="GO" id="GO:0052725">
    <property type="term" value="F:inositol-1,3,4-trisphosphate 6-kinase activity"/>
    <property type="evidence" value="ECO:0007669"/>
    <property type="project" value="InterPro"/>
</dbReference>
<evidence type="ECO:0000256" key="16">
    <source>
        <dbReference type="PIRNR" id="PIRNR038186"/>
    </source>
</evidence>
<feature type="binding site" evidence="17">
    <location>
        <position position="329"/>
    </location>
    <ligand>
        <name>1D-myo-inositol 1,3,4-trisphosphate</name>
        <dbReference type="ChEBI" id="CHEBI:58414"/>
    </ligand>
</feature>
<comment type="catalytic activity">
    <reaction evidence="13">
        <text>1D-myo-inositol 1,3,4-trisphosphate + ATP = 1D-myo-inositol 1,3,4,6-tetrakisphosphate + ADP + H(+)</text>
        <dbReference type="Rhea" id="RHEA:20940"/>
        <dbReference type="ChEBI" id="CHEBI:15378"/>
        <dbReference type="ChEBI" id="CHEBI:30616"/>
        <dbReference type="ChEBI" id="CHEBI:57660"/>
        <dbReference type="ChEBI" id="CHEBI:58414"/>
        <dbReference type="ChEBI" id="CHEBI:456216"/>
        <dbReference type="EC" id="2.7.1.159"/>
    </reaction>
    <physiologicalReaction direction="left-to-right" evidence="13">
        <dbReference type="Rhea" id="RHEA:20941"/>
    </physiologicalReaction>
    <physiologicalReaction direction="right-to-left" evidence="13">
        <dbReference type="Rhea" id="RHEA:20942"/>
    </physiologicalReaction>
</comment>
<keyword evidence="21" id="KW-1185">Reference proteome</keyword>
<dbReference type="EMBL" id="BDGG01000019">
    <property type="protein sequence ID" value="GAV08944.1"/>
    <property type="molecule type" value="Genomic_DNA"/>
</dbReference>
<comment type="similarity">
    <text evidence="1 16">Belongs to the ITPK1 family.</text>
</comment>
<evidence type="ECO:0000256" key="10">
    <source>
        <dbReference type="ARBA" id="ARBA00033609"/>
    </source>
</evidence>
<comment type="catalytic activity">
    <reaction evidence="12">
        <text>1D-myo-inositol 3,4,5,6-tetrakisphosphate + ATP = 1D-myo-inositol 1,3,4,5,6-pentakisphosphate + ADP + H(+)</text>
        <dbReference type="Rhea" id="RHEA:12452"/>
        <dbReference type="ChEBI" id="CHEBI:15378"/>
        <dbReference type="ChEBI" id="CHEBI:30616"/>
        <dbReference type="ChEBI" id="CHEBI:57539"/>
        <dbReference type="ChEBI" id="CHEBI:57733"/>
        <dbReference type="ChEBI" id="CHEBI:456216"/>
        <dbReference type="EC" id="2.7.1.134"/>
    </reaction>
    <physiologicalReaction direction="left-to-right" evidence="12">
        <dbReference type="Rhea" id="RHEA:12453"/>
    </physiologicalReaction>
    <physiologicalReaction direction="right-to-left" evidence="12">
        <dbReference type="Rhea" id="RHEA:12454"/>
    </physiologicalReaction>
</comment>
<accession>A0A1D1WAM5</accession>
<feature type="binding site" evidence="18">
    <location>
        <position position="323"/>
    </location>
    <ligand>
        <name>Mg(2+)</name>
        <dbReference type="ChEBI" id="CHEBI:18420"/>
        <label>1</label>
    </ligand>
</feature>
<comment type="catalytic activity">
    <reaction evidence="11">
        <text>1D-myo-inositol 3,4,6-trisphosphate + ATP = 1D-myo-inositol 1,3,4,6-tetrakisphosphate + ADP + H(+)</text>
        <dbReference type="Rhea" id="RHEA:70287"/>
        <dbReference type="ChEBI" id="CHEBI:15378"/>
        <dbReference type="ChEBI" id="CHEBI:30616"/>
        <dbReference type="ChEBI" id="CHEBI:57660"/>
        <dbReference type="ChEBI" id="CHEBI:189099"/>
        <dbReference type="ChEBI" id="CHEBI:456216"/>
    </reaction>
    <physiologicalReaction direction="left-to-right" evidence="11">
        <dbReference type="Rhea" id="RHEA:70288"/>
    </physiologicalReaction>
    <physiologicalReaction direction="right-to-left" evidence="11">
        <dbReference type="Rhea" id="RHEA:70289"/>
    </physiologicalReaction>
</comment>
<dbReference type="STRING" id="947166.A0A1D1WAM5"/>
<feature type="binding site" evidence="17">
    <location>
        <position position="325"/>
    </location>
    <ligand>
        <name>1D-myo-inositol 1,3,4-trisphosphate</name>
        <dbReference type="ChEBI" id="CHEBI:58414"/>
    </ligand>
</feature>
<evidence type="ECO:0000256" key="3">
    <source>
        <dbReference type="ARBA" id="ARBA00022679"/>
    </source>
</evidence>
<evidence type="ECO:0000313" key="21">
    <source>
        <dbReference type="Proteomes" id="UP000186922"/>
    </source>
</evidence>
<keyword evidence="6 16" id="KW-0418">Kinase</keyword>
<comment type="catalytic activity">
    <reaction evidence="14">
        <text>1D-myo-inositol 1,3,4-trisphosphate + 1D-myo-inositol 1,3,4,5,6-pentakisphosphate = 1D-myo-inositol 3,4,5,6-tetrakisphosphate + 1D-myo-inositol 1,3,4,5-tetrakisphosphate</text>
        <dbReference type="Rhea" id="RHEA:70271"/>
        <dbReference type="ChEBI" id="CHEBI:57539"/>
        <dbReference type="ChEBI" id="CHEBI:57733"/>
        <dbReference type="ChEBI" id="CHEBI:57895"/>
        <dbReference type="ChEBI" id="CHEBI:58414"/>
    </reaction>
    <physiologicalReaction direction="left-to-right" evidence="14">
        <dbReference type="Rhea" id="RHEA:70272"/>
    </physiologicalReaction>
    <physiologicalReaction direction="right-to-left" evidence="14">
        <dbReference type="Rhea" id="RHEA:70273"/>
    </physiologicalReaction>
</comment>
<feature type="binding site" evidence="17">
    <location>
        <position position="220"/>
    </location>
    <ligand>
        <name>1D-myo-inositol 1,3,4-trisphosphate</name>
        <dbReference type="ChEBI" id="CHEBI:58414"/>
    </ligand>
</feature>
<evidence type="ECO:0000256" key="14">
    <source>
        <dbReference type="ARBA" id="ARBA00047728"/>
    </source>
</evidence>
<dbReference type="Gene3D" id="3.30.1490.220">
    <property type="match status" value="1"/>
</dbReference>
<evidence type="ECO:0000256" key="1">
    <source>
        <dbReference type="ARBA" id="ARBA00009601"/>
    </source>
</evidence>
<dbReference type="Gene3D" id="3.30.470.20">
    <property type="entry name" value="ATP-grasp fold, B domain"/>
    <property type="match status" value="1"/>
</dbReference>
<feature type="binding site" evidence="17">
    <location>
        <position position="188"/>
    </location>
    <ligand>
        <name>1D-myo-inositol 1,3,4-trisphosphate</name>
        <dbReference type="ChEBI" id="CHEBI:58414"/>
    </ligand>
</feature>
<dbReference type="GO" id="GO:0052835">
    <property type="term" value="F:inositol-3,4,6-trisphosphate 1-kinase activity"/>
    <property type="evidence" value="ECO:0007669"/>
    <property type="project" value="RHEA"/>
</dbReference>
<dbReference type="PANTHER" id="PTHR14217:SF1">
    <property type="entry name" value="INOSITOL-TETRAKISPHOSPHATE 1-KINASE"/>
    <property type="match status" value="1"/>
</dbReference>
<dbReference type="PANTHER" id="PTHR14217">
    <property type="entry name" value="INOSITOL-TETRAKISPHOSPHATE 1-KINASE"/>
    <property type="match status" value="1"/>
</dbReference>
<feature type="binding site" evidence="17">
    <location>
        <position position="76"/>
    </location>
    <ligand>
        <name>1D-myo-inositol 1,3,4-trisphosphate</name>
        <dbReference type="ChEBI" id="CHEBI:58414"/>
    </ligand>
</feature>
<protein>
    <recommendedName>
        <fullName evidence="2 16">Inositol-tetrakisphosphate 1-kinase</fullName>
        <ecNumber evidence="16">2.7.1.134</ecNumber>
    </recommendedName>
</protein>
<keyword evidence="7 16" id="KW-0067">ATP-binding</keyword>
<evidence type="ECO:0000256" key="13">
    <source>
        <dbReference type="ARBA" id="ARBA00033674"/>
    </source>
</evidence>
<dbReference type="GO" id="GO:0000287">
    <property type="term" value="F:magnesium ion binding"/>
    <property type="evidence" value="ECO:0007669"/>
    <property type="project" value="InterPro"/>
</dbReference>
<dbReference type="GO" id="GO:0016853">
    <property type="term" value="F:isomerase activity"/>
    <property type="evidence" value="ECO:0007669"/>
    <property type="project" value="UniProtKB-KW"/>
</dbReference>
<dbReference type="Gene3D" id="3.40.50.11370">
    <property type="match status" value="1"/>
</dbReference>
<dbReference type="AlphaFoldDB" id="A0A1D1WAM5"/>
<evidence type="ECO:0000256" key="4">
    <source>
        <dbReference type="ARBA" id="ARBA00022723"/>
    </source>
</evidence>
<feature type="binding site" evidence="18">
    <location>
        <position position="325"/>
    </location>
    <ligand>
        <name>Mg(2+)</name>
        <dbReference type="ChEBI" id="CHEBI:18420"/>
        <label>2</label>
    </ligand>
</feature>
<dbReference type="InterPro" id="IPR041429">
    <property type="entry name" value="ITPK1_N"/>
</dbReference>
<evidence type="ECO:0000313" key="20">
    <source>
        <dbReference type="EMBL" id="GAV08944.1"/>
    </source>
</evidence>
<dbReference type="Proteomes" id="UP000186922">
    <property type="component" value="Unassembled WGS sequence"/>
</dbReference>
<dbReference type="OrthoDB" id="25308at2759"/>
<dbReference type="PROSITE" id="PS50975">
    <property type="entry name" value="ATP_GRASP"/>
    <property type="match status" value="1"/>
</dbReference>
<keyword evidence="4 16" id="KW-0479">Metal-binding</keyword>
<feature type="binding site" evidence="17">
    <location>
        <position position="235"/>
    </location>
    <ligand>
        <name>ATP</name>
        <dbReference type="ChEBI" id="CHEBI:30616"/>
    </ligand>
</feature>
<comment type="cofactor">
    <cofactor evidence="16 18">
        <name>Mg(2+)</name>
        <dbReference type="ChEBI" id="CHEBI:18420"/>
    </cofactor>
    <text evidence="16 18">Binds 2 magnesium ions per subunit.</text>
</comment>
<sequence length="378" mass="42861">MDSGSLLNWKKRYAAAGAFPQPAIPRIGYWMSAKKLKKMDMNVFSRVCRNGGFELVQIDFKRPLDQQGPFDIFLHKLTDIIVKAEQDNMDDSQEVELFRVLESYMKSHPETIVIDPIDNLKKLLLRQRQYHLIATSEACINHEMVFTPNFIELYSTDPESMLEDLRRAEVSFPIVCKAQQAHGSSDAHRMMIIFNAAGLQSIKVPCVAQSFVNHDAVLYKVFVIADNFYVVRRPSFENFHSTDLPPVVFDSQNISSASWLYEDPSTKFQSSISPTSVSAKPVFELDSKIVQRIVRGVRKQFGLSLIGIDLIVEKASGRYAIIDVNAFPSYDGVPNFFQHLLGHIQSLIRQRDSQKMLTNGHAVMIKPSGLKMDPEVLS</sequence>
<evidence type="ECO:0000256" key="9">
    <source>
        <dbReference type="ARBA" id="ARBA00023235"/>
    </source>
</evidence>
<evidence type="ECO:0000256" key="17">
    <source>
        <dbReference type="PIRSR" id="PIRSR038186-1"/>
    </source>
</evidence>
<dbReference type="InterPro" id="IPR011761">
    <property type="entry name" value="ATP-grasp"/>
</dbReference>
<evidence type="ECO:0000256" key="12">
    <source>
        <dbReference type="ARBA" id="ARBA00033645"/>
    </source>
</evidence>
<dbReference type="InterPro" id="IPR040464">
    <property type="entry name" value="InsP(3)kin_ATP-grasp"/>
</dbReference>
<feature type="binding site" evidence="17">
    <location>
        <position position="126"/>
    </location>
    <ligand>
        <name>ATP</name>
        <dbReference type="ChEBI" id="CHEBI:30616"/>
    </ligand>
</feature>
<dbReference type="PIRSF" id="PIRSF038186">
    <property type="entry name" value="ITPK"/>
    <property type="match status" value="1"/>
</dbReference>
<keyword evidence="9" id="KW-0413">Isomerase</keyword>
<comment type="caution">
    <text evidence="20">The sequence shown here is derived from an EMBL/GenBank/DDBJ whole genome shotgun (WGS) entry which is preliminary data.</text>
</comment>
<feature type="domain" description="ATP-grasp" evidence="19">
    <location>
        <begin position="137"/>
        <end position="354"/>
    </location>
</feature>
<dbReference type="Pfam" id="PF17927">
    <property type="entry name" value="Ins134_P3_kin_N"/>
    <property type="match status" value="1"/>
</dbReference>
<evidence type="ECO:0000256" key="5">
    <source>
        <dbReference type="ARBA" id="ARBA00022741"/>
    </source>
</evidence>
<dbReference type="GO" id="GO:0005737">
    <property type="term" value="C:cytoplasm"/>
    <property type="evidence" value="ECO:0007669"/>
    <property type="project" value="TreeGrafter"/>
</dbReference>
<organism evidence="20 21">
    <name type="scientific">Ramazzottius varieornatus</name>
    <name type="common">Water bear</name>
    <name type="synonym">Tardigrade</name>
    <dbReference type="NCBI Taxonomy" id="947166"/>
    <lineage>
        <taxon>Eukaryota</taxon>
        <taxon>Metazoa</taxon>
        <taxon>Ecdysozoa</taxon>
        <taxon>Tardigrada</taxon>
        <taxon>Eutardigrada</taxon>
        <taxon>Parachela</taxon>
        <taxon>Hypsibioidea</taxon>
        <taxon>Ramazzottiidae</taxon>
        <taxon>Ramazzottius</taxon>
    </lineage>
</organism>
<evidence type="ECO:0000259" key="19">
    <source>
        <dbReference type="PROSITE" id="PS50975"/>
    </source>
</evidence>
<evidence type="ECO:0000256" key="6">
    <source>
        <dbReference type="ARBA" id="ARBA00022777"/>
    </source>
</evidence>
<evidence type="ECO:0000256" key="11">
    <source>
        <dbReference type="ARBA" id="ARBA00033624"/>
    </source>
</evidence>
<dbReference type="SUPFAM" id="SSF56059">
    <property type="entry name" value="Glutathione synthetase ATP-binding domain-like"/>
    <property type="match status" value="1"/>
</dbReference>
<evidence type="ECO:0000256" key="7">
    <source>
        <dbReference type="ARBA" id="ARBA00022840"/>
    </source>
</evidence>
<evidence type="ECO:0000256" key="15">
    <source>
        <dbReference type="ARBA" id="ARBA00049058"/>
    </source>
</evidence>
<dbReference type="GO" id="GO:0047325">
    <property type="term" value="F:inositol-3,4,5,6-tetrakisphosphate 1-kinase activity"/>
    <property type="evidence" value="ECO:0007669"/>
    <property type="project" value="UniProtKB-EC"/>
</dbReference>
<keyword evidence="3 16" id="KW-0808">Transferase</keyword>
<dbReference type="GO" id="GO:0032957">
    <property type="term" value="P:inositol trisphosphate metabolic process"/>
    <property type="evidence" value="ECO:0007669"/>
    <property type="project" value="InterPro"/>
</dbReference>
<evidence type="ECO:0000256" key="8">
    <source>
        <dbReference type="ARBA" id="ARBA00022842"/>
    </source>
</evidence>